<dbReference type="SUPFAM" id="SSF49899">
    <property type="entry name" value="Concanavalin A-like lectins/glucanases"/>
    <property type="match status" value="1"/>
</dbReference>
<dbReference type="InterPro" id="IPR013148">
    <property type="entry name" value="Glyco_hydro_32_N"/>
</dbReference>
<dbReference type="InterPro" id="IPR013189">
    <property type="entry name" value="Glyco_hydro_32_C"/>
</dbReference>
<evidence type="ECO:0000259" key="5">
    <source>
        <dbReference type="Pfam" id="PF00251"/>
    </source>
</evidence>
<dbReference type="Gene3D" id="2.60.120.560">
    <property type="entry name" value="Exo-inulinase, domain 1"/>
    <property type="match status" value="1"/>
</dbReference>
<dbReference type="Pfam" id="PF08244">
    <property type="entry name" value="Glyco_hydro_32C"/>
    <property type="match status" value="1"/>
</dbReference>
<feature type="non-terminal residue" evidence="7">
    <location>
        <position position="1"/>
    </location>
</feature>
<reference evidence="7" key="1">
    <citation type="submission" date="2021-03" db="EMBL/GenBank/DDBJ databases">
        <title>Draft genome sequence of rust myrtle Austropuccinia psidii MF-1, a brazilian biotype.</title>
        <authorList>
            <person name="Quecine M.C."/>
            <person name="Pachon D.M.R."/>
            <person name="Bonatelli M.L."/>
            <person name="Correr F.H."/>
            <person name="Franceschini L.M."/>
            <person name="Leite T.F."/>
            <person name="Margarido G.R.A."/>
            <person name="Almeida C.A."/>
            <person name="Ferrarezi J.A."/>
            <person name="Labate C.A."/>
        </authorList>
    </citation>
    <scope>NUCLEOTIDE SEQUENCE</scope>
    <source>
        <strain evidence="7">MF-1</strain>
    </source>
</reference>
<dbReference type="OrthoDB" id="202537at2759"/>
<keyword evidence="8" id="KW-1185">Reference proteome</keyword>
<evidence type="ECO:0000256" key="4">
    <source>
        <dbReference type="RuleBase" id="RU362110"/>
    </source>
</evidence>
<keyword evidence="3 4" id="KW-0326">Glycosidase</keyword>
<evidence type="ECO:0000313" key="8">
    <source>
        <dbReference type="Proteomes" id="UP000765509"/>
    </source>
</evidence>
<dbReference type="InterPro" id="IPR023296">
    <property type="entry name" value="Glyco_hydro_beta-prop_sf"/>
</dbReference>
<dbReference type="GO" id="GO:0005987">
    <property type="term" value="P:sucrose catabolic process"/>
    <property type="evidence" value="ECO:0007669"/>
    <property type="project" value="TreeGrafter"/>
</dbReference>
<keyword evidence="2 4" id="KW-0378">Hydrolase</keyword>
<dbReference type="GO" id="GO:0005737">
    <property type="term" value="C:cytoplasm"/>
    <property type="evidence" value="ECO:0007669"/>
    <property type="project" value="TreeGrafter"/>
</dbReference>
<dbReference type="AlphaFoldDB" id="A0A9Q3EFG1"/>
<dbReference type="InterPro" id="IPR013320">
    <property type="entry name" value="ConA-like_dom_sf"/>
</dbReference>
<dbReference type="EMBL" id="AVOT02028793">
    <property type="protein sequence ID" value="MBW0521416.1"/>
    <property type="molecule type" value="Genomic_DNA"/>
</dbReference>
<dbReference type="Proteomes" id="UP000765509">
    <property type="component" value="Unassembled WGS sequence"/>
</dbReference>
<evidence type="ECO:0000256" key="1">
    <source>
        <dbReference type="ARBA" id="ARBA00009902"/>
    </source>
</evidence>
<dbReference type="Gene3D" id="2.115.10.20">
    <property type="entry name" value="Glycosyl hydrolase domain, family 43"/>
    <property type="match status" value="1"/>
</dbReference>
<dbReference type="PANTHER" id="PTHR42800:SF3">
    <property type="entry name" value="GLYCOSYL HYDROLASE FAMILY 32 N-TERMINAL DOMAIN-CONTAINING PROTEIN"/>
    <property type="match status" value="1"/>
</dbReference>
<protein>
    <submittedName>
        <fullName evidence="7">Uncharacterized protein</fullName>
    </submittedName>
</protein>
<dbReference type="PANTHER" id="PTHR42800">
    <property type="entry name" value="EXOINULINASE INUD (AFU_ORTHOLOGUE AFUA_5G00480)"/>
    <property type="match status" value="1"/>
</dbReference>
<evidence type="ECO:0000259" key="6">
    <source>
        <dbReference type="Pfam" id="PF08244"/>
    </source>
</evidence>
<name>A0A9Q3EFG1_9BASI</name>
<feature type="domain" description="Glycosyl hydrolase family 32 N-terminal" evidence="5">
    <location>
        <begin position="9"/>
        <end position="134"/>
    </location>
</feature>
<evidence type="ECO:0000313" key="7">
    <source>
        <dbReference type="EMBL" id="MBW0521416.1"/>
    </source>
</evidence>
<comment type="similarity">
    <text evidence="1 4">Belongs to the glycosyl hydrolase 32 family.</text>
</comment>
<proteinExistence type="inferred from homology"/>
<accession>A0A9Q3EFG1</accession>
<gene>
    <name evidence="7" type="ORF">O181_061131</name>
</gene>
<organism evidence="7 8">
    <name type="scientific">Austropuccinia psidii MF-1</name>
    <dbReference type="NCBI Taxonomy" id="1389203"/>
    <lineage>
        <taxon>Eukaryota</taxon>
        <taxon>Fungi</taxon>
        <taxon>Dikarya</taxon>
        <taxon>Basidiomycota</taxon>
        <taxon>Pucciniomycotina</taxon>
        <taxon>Pucciniomycetes</taxon>
        <taxon>Pucciniales</taxon>
        <taxon>Sphaerophragmiaceae</taxon>
        <taxon>Austropuccinia</taxon>
    </lineage>
</organism>
<comment type="caution">
    <text evidence="7">The sequence shown here is derived from an EMBL/GenBank/DDBJ whole genome shotgun (WGS) entry which is preliminary data.</text>
</comment>
<evidence type="ECO:0000256" key="2">
    <source>
        <dbReference type="ARBA" id="ARBA00022801"/>
    </source>
</evidence>
<dbReference type="Pfam" id="PF00251">
    <property type="entry name" value="Glyco_hydro_32N"/>
    <property type="match status" value="1"/>
</dbReference>
<feature type="domain" description="Glycosyl hydrolase family 32 C-terminal" evidence="6">
    <location>
        <begin position="220"/>
        <end position="365"/>
    </location>
</feature>
<dbReference type="GO" id="GO:0004575">
    <property type="term" value="F:sucrose alpha-glucosidase activity"/>
    <property type="evidence" value="ECO:0007669"/>
    <property type="project" value="TreeGrafter"/>
</dbReference>
<dbReference type="SUPFAM" id="SSF75005">
    <property type="entry name" value="Arabinanase/levansucrase/invertase"/>
    <property type="match status" value="1"/>
</dbReference>
<evidence type="ECO:0000256" key="3">
    <source>
        <dbReference type="ARBA" id="ARBA00023295"/>
    </source>
</evidence>
<sequence>PSPWNGGRGLNYECGALIKITEHGRAHRHMSTSQTTELNVFTVGTEGARNSSHENHWPLWQAANWNFNTTDGKVEAVVEFSGVLDWGRAYAFATFASGDRQLIVGWTYEDDEENILTPQRGAQGAFTLFREIFVQVIHNVHPQALDPEEKHTSWKVQVKEDGSHSVITVGQRILPEITTAFRERSSVKKFKPCTINAGSLTDTNLRNNFSTNLISLPNQPKDRFYIIRAQLKFFAKKSVNDEKDMDRSSMVRGGFRILASKHEWTDVYYDPNEECLIVDRSKSSAIPSFGKADEKAKLRLWPISNPDTQTIEYESLDLTIVVDNSVIEVHANERAIITTRVYPWYEESIGVSYLAQGPQTVVEEVHSAKLPFISEKQTWTAVHQNTHFESHSVHFSNVELWDGLLNAWPNRPHDTSLPGTYSRNLTSTFYGLWPDV</sequence>